<organism evidence="1 2">
    <name type="scientific">Candidatus Raymondbacteria bacterium RIFOXYD12_FULL_49_13</name>
    <dbReference type="NCBI Taxonomy" id="1817890"/>
    <lineage>
        <taxon>Bacteria</taxon>
        <taxon>Raymondiibacteriota</taxon>
    </lineage>
</organism>
<gene>
    <name evidence="1" type="ORF">A2519_09025</name>
</gene>
<evidence type="ECO:0000313" key="1">
    <source>
        <dbReference type="EMBL" id="OGK01662.1"/>
    </source>
</evidence>
<reference evidence="1 2" key="1">
    <citation type="journal article" date="2016" name="Nat. Commun.">
        <title>Thousands of microbial genomes shed light on interconnected biogeochemical processes in an aquifer system.</title>
        <authorList>
            <person name="Anantharaman K."/>
            <person name="Brown C.T."/>
            <person name="Hug L.A."/>
            <person name="Sharon I."/>
            <person name="Castelle C.J."/>
            <person name="Probst A.J."/>
            <person name="Thomas B.C."/>
            <person name="Singh A."/>
            <person name="Wilkins M.J."/>
            <person name="Karaoz U."/>
            <person name="Brodie E.L."/>
            <person name="Williams K.H."/>
            <person name="Hubbard S.S."/>
            <person name="Banfield J.F."/>
        </authorList>
    </citation>
    <scope>NUCLEOTIDE SEQUENCE [LARGE SCALE GENOMIC DNA]</scope>
</reference>
<dbReference type="EMBL" id="MFYX01000121">
    <property type="protein sequence ID" value="OGK01662.1"/>
    <property type="molecule type" value="Genomic_DNA"/>
</dbReference>
<dbReference type="AlphaFoldDB" id="A0A1F7F511"/>
<name>A0A1F7F511_UNCRA</name>
<protein>
    <submittedName>
        <fullName evidence="1">Uncharacterized protein</fullName>
    </submittedName>
</protein>
<dbReference type="Proteomes" id="UP000179243">
    <property type="component" value="Unassembled WGS sequence"/>
</dbReference>
<accession>A0A1F7F511</accession>
<proteinExistence type="predicted"/>
<evidence type="ECO:0000313" key="2">
    <source>
        <dbReference type="Proteomes" id="UP000179243"/>
    </source>
</evidence>
<sequence length="201" mass="22083">MTLEYIFLYETVMEPNNIKPLKIVTVRMVCKSAAMLVISICAGFFYQLHSGSKEFGTRGATSFRIMAKNGASDGEERRNNVYFPGERLQCIYSCADKNKFILLSVDDEGDVSVYCPQIGDSSIVLEKGNDVPLVNTILLDGHIGPELYAAIFSEEKLSVVAVRAGIGEQLLAGTPIGKIVINVGHDADARTVFIEKRQKAR</sequence>
<comment type="caution">
    <text evidence="1">The sequence shown here is derived from an EMBL/GenBank/DDBJ whole genome shotgun (WGS) entry which is preliminary data.</text>
</comment>